<feature type="transmembrane region" description="Helical" evidence="4">
    <location>
        <begin position="86"/>
        <end position="105"/>
    </location>
</feature>
<dbReference type="GO" id="GO:0000155">
    <property type="term" value="F:phosphorelay sensor kinase activity"/>
    <property type="evidence" value="ECO:0007669"/>
    <property type="project" value="InterPro"/>
</dbReference>
<dbReference type="PANTHER" id="PTHR43547:SF2">
    <property type="entry name" value="HYBRID SIGNAL TRANSDUCTION HISTIDINE KINASE C"/>
    <property type="match status" value="1"/>
</dbReference>
<keyword evidence="3" id="KW-0597">Phosphoprotein</keyword>
<evidence type="ECO:0000313" key="6">
    <source>
        <dbReference type="EMBL" id="TWR25335.1"/>
    </source>
</evidence>
<evidence type="ECO:0000256" key="1">
    <source>
        <dbReference type="ARBA" id="ARBA00000085"/>
    </source>
</evidence>
<keyword evidence="4" id="KW-0472">Membrane</keyword>
<keyword evidence="6" id="KW-0808">Transferase</keyword>
<dbReference type="SMART" id="SM00387">
    <property type="entry name" value="HATPase_c"/>
    <property type="match status" value="1"/>
</dbReference>
<gene>
    <name evidence="6" type="ORF">FPZ42_12060</name>
</gene>
<feature type="transmembrane region" description="Helical" evidence="4">
    <location>
        <begin position="136"/>
        <end position="154"/>
    </location>
</feature>
<reference evidence="6 7" key="1">
    <citation type="submission" date="2019-07" db="EMBL/GenBank/DDBJ databases">
        <authorList>
            <person name="Kim J."/>
        </authorList>
    </citation>
    <scope>NUCLEOTIDE SEQUENCE [LARGE SCALE GENOMIC DNA]</scope>
    <source>
        <strain evidence="6 7">MJ1a</strain>
    </source>
</reference>
<feature type="transmembrane region" description="Helical" evidence="4">
    <location>
        <begin position="60"/>
        <end position="79"/>
    </location>
</feature>
<dbReference type="EC" id="2.7.13.3" evidence="2"/>
<keyword evidence="6" id="KW-0418">Kinase</keyword>
<evidence type="ECO:0000259" key="5">
    <source>
        <dbReference type="PROSITE" id="PS50109"/>
    </source>
</evidence>
<dbReference type="SUPFAM" id="SSF55874">
    <property type="entry name" value="ATPase domain of HSP90 chaperone/DNA topoisomerase II/histidine kinase"/>
    <property type="match status" value="1"/>
</dbReference>
<sequence length="432" mass="48376">MSKILSVNFHTGINHLSSKWRKLIGHADDFSLESRIFHSISLGVIVLAAFYIPYNLYAGLRVASLSCLVIVCFFMYQYYYSRVKGIMYRSLVFGLMGLIILPVNYFINAGISGSTDLMWPAFLVLLLTICPSRYQLAWVITYLIVFAIVHWIEFQYPQLVQYPFRYGKGQFIDRITAFPMPVIGMAIVVGLFRRSYDREKAKVEQRDAEKSRLLSILSHDFRAPLIHIGHYLELLNDTSLSTAERNSMETKLREANDQTLHMVTNLLYWSRSQMEGTATDIVKLSLLNTLKNPMAIAAVQAAHKKINFIQNIDPETKIYADADMLQLVVRNLLQNAVKFTPAGGSISIKSIVEADNCKIIIADNGAGISPGQLSTIFNGKPKPTYGTENEKGVGLGLMICKEFMDHQGGHITADSKAGEGSVFTIIIPLANN</sequence>
<dbReference type="Pfam" id="PF02518">
    <property type="entry name" value="HATPase_c"/>
    <property type="match status" value="1"/>
</dbReference>
<keyword evidence="4" id="KW-0812">Transmembrane</keyword>
<keyword evidence="7" id="KW-1185">Reference proteome</keyword>
<proteinExistence type="predicted"/>
<dbReference type="PANTHER" id="PTHR43547">
    <property type="entry name" value="TWO-COMPONENT HISTIDINE KINASE"/>
    <property type="match status" value="1"/>
</dbReference>
<dbReference type="Proteomes" id="UP000318010">
    <property type="component" value="Unassembled WGS sequence"/>
</dbReference>
<dbReference type="InterPro" id="IPR003594">
    <property type="entry name" value="HATPase_dom"/>
</dbReference>
<dbReference type="PRINTS" id="PR00344">
    <property type="entry name" value="BCTRLSENSOR"/>
</dbReference>
<accession>A0A563U115</accession>
<evidence type="ECO:0000256" key="2">
    <source>
        <dbReference type="ARBA" id="ARBA00012438"/>
    </source>
</evidence>
<feature type="domain" description="Histidine kinase" evidence="5">
    <location>
        <begin position="216"/>
        <end position="431"/>
    </location>
</feature>
<dbReference type="RefSeq" id="WP_146271721.1">
    <property type="nucleotide sequence ID" value="NZ_VOEI01000004.1"/>
</dbReference>
<comment type="catalytic activity">
    <reaction evidence="1">
        <text>ATP + protein L-histidine = ADP + protein N-phospho-L-histidine.</text>
        <dbReference type="EC" id="2.7.13.3"/>
    </reaction>
</comment>
<dbReference type="SMART" id="SM00388">
    <property type="entry name" value="HisKA"/>
    <property type="match status" value="1"/>
</dbReference>
<feature type="transmembrane region" description="Helical" evidence="4">
    <location>
        <begin position="174"/>
        <end position="192"/>
    </location>
</feature>
<dbReference type="PROSITE" id="PS50109">
    <property type="entry name" value="HIS_KIN"/>
    <property type="match status" value="1"/>
</dbReference>
<evidence type="ECO:0000256" key="4">
    <source>
        <dbReference type="SAM" id="Phobius"/>
    </source>
</evidence>
<dbReference type="OrthoDB" id="9810447at2"/>
<organism evidence="6 7">
    <name type="scientific">Mucilaginibacter achroorhodeus</name>
    <dbReference type="NCBI Taxonomy" id="2599294"/>
    <lineage>
        <taxon>Bacteria</taxon>
        <taxon>Pseudomonadati</taxon>
        <taxon>Bacteroidota</taxon>
        <taxon>Sphingobacteriia</taxon>
        <taxon>Sphingobacteriales</taxon>
        <taxon>Sphingobacteriaceae</taxon>
        <taxon>Mucilaginibacter</taxon>
    </lineage>
</organism>
<dbReference type="InterPro" id="IPR005467">
    <property type="entry name" value="His_kinase_dom"/>
</dbReference>
<comment type="caution">
    <text evidence="6">The sequence shown here is derived from an EMBL/GenBank/DDBJ whole genome shotgun (WGS) entry which is preliminary data.</text>
</comment>
<dbReference type="InterPro" id="IPR036097">
    <property type="entry name" value="HisK_dim/P_sf"/>
</dbReference>
<feature type="transmembrane region" description="Helical" evidence="4">
    <location>
        <begin position="36"/>
        <end position="54"/>
    </location>
</feature>
<dbReference type="Gene3D" id="1.10.287.130">
    <property type="match status" value="1"/>
</dbReference>
<evidence type="ECO:0000313" key="7">
    <source>
        <dbReference type="Proteomes" id="UP000318010"/>
    </source>
</evidence>
<protein>
    <recommendedName>
        <fullName evidence="2">histidine kinase</fullName>
        <ecNumber evidence="2">2.7.13.3</ecNumber>
    </recommendedName>
</protein>
<dbReference type="InterPro" id="IPR036890">
    <property type="entry name" value="HATPase_C_sf"/>
</dbReference>
<evidence type="ECO:0000256" key="3">
    <source>
        <dbReference type="ARBA" id="ARBA00022553"/>
    </source>
</evidence>
<dbReference type="InterPro" id="IPR003661">
    <property type="entry name" value="HisK_dim/P_dom"/>
</dbReference>
<dbReference type="Gene3D" id="3.30.565.10">
    <property type="entry name" value="Histidine kinase-like ATPase, C-terminal domain"/>
    <property type="match status" value="1"/>
</dbReference>
<keyword evidence="4" id="KW-1133">Transmembrane helix</keyword>
<dbReference type="CDD" id="cd00082">
    <property type="entry name" value="HisKA"/>
    <property type="match status" value="1"/>
</dbReference>
<name>A0A563U115_9SPHI</name>
<dbReference type="EMBL" id="VOEI01000004">
    <property type="protein sequence ID" value="TWR25335.1"/>
    <property type="molecule type" value="Genomic_DNA"/>
</dbReference>
<dbReference type="AlphaFoldDB" id="A0A563U115"/>
<dbReference type="SUPFAM" id="SSF47384">
    <property type="entry name" value="Homodimeric domain of signal transducing histidine kinase"/>
    <property type="match status" value="1"/>
</dbReference>
<dbReference type="InterPro" id="IPR004358">
    <property type="entry name" value="Sig_transdc_His_kin-like_C"/>
</dbReference>